<proteinExistence type="predicted"/>
<accession>A0A0Q0UBQ3</accession>
<gene>
    <name evidence="1" type="ORF">Cocul_01769</name>
</gene>
<dbReference type="EMBL" id="LKST01000003">
    <property type="protein sequence ID" value="KQB83697.1"/>
    <property type="molecule type" value="Genomic_DNA"/>
</dbReference>
<sequence>MGAIQPKLVAACRPTYEEVAVMGKKIAGAILSSGLFFGLWVPSVHAEEGISDSSVESDYAGYDDGVLKEIRENDHPRPFRFLAVGKRVEYPNGGGRWEYGFWSDNVRSYFNHPSKCHGSTVILNGNKVRSVDTEPGKFSYAAKWAYNLPNSRDQYYYRFC</sequence>
<dbReference type="Proteomes" id="UP000050517">
    <property type="component" value="Unassembled WGS sequence"/>
</dbReference>
<protein>
    <submittedName>
        <fullName evidence="1">Bacteriocin</fullName>
    </submittedName>
</protein>
<dbReference type="PATRIC" id="fig|1544416.3.peg.1769"/>
<organism evidence="1 2">
    <name type="scientific">Corynebacterium oculi</name>
    <dbReference type="NCBI Taxonomy" id="1544416"/>
    <lineage>
        <taxon>Bacteria</taxon>
        <taxon>Bacillati</taxon>
        <taxon>Actinomycetota</taxon>
        <taxon>Actinomycetes</taxon>
        <taxon>Mycobacteriales</taxon>
        <taxon>Corynebacteriaceae</taxon>
        <taxon>Corynebacterium</taxon>
    </lineage>
</organism>
<keyword evidence="2" id="KW-1185">Reference proteome</keyword>
<dbReference type="AlphaFoldDB" id="A0A0Q0UBQ3"/>
<evidence type="ECO:0000313" key="1">
    <source>
        <dbReference type="EMBL" id="KQB83697.1"/>
    </source>
</evidence>
<dbReference type="Pfam" id="PF09683">
    <property type="entry name" value="Lactococcin_972"/>
    <property type="match status" value="1"/>
</dbReference>
<comment type="caution">
    <text evidence="1">The sequence shown here is derived from an EMBL/GenBank/DDBJ whole genome shotgun (WGS) entry which is preliminary data.</text>
</comment>
<dbReference type="Gene3D" id="2.60.40.2850">
    <property type="match status" value="1"/>
</dbReference>
<dbReference type="InterPro" id="IPR006540">
    <property type="entry name" value="Lactococcin_972"/>
</dbReference>
<name>A0A0Q0UBQ3_9CORY</name>
<reference evidence="1 2" key="1">
    <citation type="submission" date="2015-10" db="EMBL/GenBank/DDBJ databases">
        <title>Corynebacteirum lowii and Corynebacterium oculi species nova, derived from human clinical disease and and emended description of Corynebacterium mastiditis.</title>
        <authorList>
            <person name="Bernard K."/>
            <person name="Pacheco A.L."/>
            <person name="Mcdougall C."/>
            <person name="Burtx T."/>
            <person name="Weibe D."/>
            <person name="Tyler S."/>
            <person name="Olson A.B."/>
            <person name="Cnockaert M."/>
            <person name="Eguchi H."/>
            <person name="Kuwahara T."/>
            <person name="Nakayama-Imaohji H."/>
            <person name="Boudewijins M."/>
            <person name="Van Hoecke F."/>
            <person name="Bernier A.-M."/>
            <person name="Vandamme P."/>
        </authorList>
    </citation>
    <scope>NUCLEOTIDE SEQUENCE [LARGE SCALE GENOMIC DNA]</scope>
    <source>
        <strain evidence="1 2">NML 130210</strain>
    </source>
</reference>
<dbReference type="STRING" id="1544416.Cocul_01769"/>
<evidence type="ECO:0000313" key="2">
    <source>
        <dbReference type="Proteomes" id="UP000050517"/>
    </source>
</evidence>